<reference evidence="2 3" key="2">
    <citation type="journal article" date="2012" name="PLoS Pathog.">
        <title>Diverse lifestyles and strategies of plant pathogenesis encoded in the genomes of eighteen Dothideomycetes fungi.</title>
        <authorList>
            <person name="Ohm R.A."/>
            <person name="Feau N."/>
            <person name="Henrissat B."/>
            <person name="Schoch C.L."/>
            <person name="Horwitz B.A."/>
            <person name="Barry K.W."/>
            <person name="Condon B.J."/>
            <person name="Copeland A.C."/>
            <person name="Dhillon B."/>
            <person name="Glaser F."/>
            <person name="Hesse C.N."/>
            <person name="Kosti I."/>
            <person name="LaButti K."/>
            <person name="Lindquist E.A."/>
            <person name="Lucas S."/>
            <person name="Salamov A.A."/>
            <person name="Bradshaw R.E."/>
            <person name="Ciuffetti L."/>
            <person name="Hamelin R.C."/>
            <person name="Kema G.H.J."/>
            <person name="Lawrence C."/>
            <person name="Scott J.A."/>
            <person name="Spatafora J.W."/>
            <person name="Turgeon B.G."/>
            <person name="de Wit P.J.G.M."/>
            <person name="Zhong S."/>
            <person name="Goodwin S.B."/>
            <person name="Grigoriev I.V."/>
        </authorList>
    </citation>
    <scope>NUCLEOTIDE SEQUENCE [LARGE SCALE GENOMIC DNA]</scope>
    <source>
        <strain evidence="3">NZE10 / CBS 128990</strain>
    </source>
</reference>
<sequence length="204" mass="21957">MSHLHTDGGSNDDNGYGDGPDHGTNHNPSADLMDWRESFDSDDGHDDNPDNFEDDMRAFDSTGDDENPQPLSHRESRLGRSVPILGTTTVAGGGGLPTPGMGWQMAGEEEAESLDFIRHCLEYEPEKRPDPDDVMRAIRQNTAPGKTANSVVSKADSYTPGTDPRVWDPPEGSEAVRDPLDEVNELDELAPGAGDASGADQAVR</sequence>
<name>N1PUE6_DOTSN</name>
<evidence type="ECO:0000256" key="1">
    <source>
        <dbReference type="SAM" id="MobiDB-lite"/>
    </source>
</evidence>
<dbReference type="AlphaFoldDB" id="N1PUE6"/>
<dbReference type="EMBL" id="KB446537">
    <property type="protein sequence ID" value="EME46568.1"/>
    <property type="molecule type" value="Genomic_DNA"/>
</dbReference>
<feature type="compositionally biased region" description="Acidic residues" evidence="1">
    <location>
        <begin position="40"/>
        <end position="53"/>
    </location>
</feature>
<dbReference type="HOGENOM" id="CLU_1343212_0_0_1"/>
<evidence type="ECO:0000313" key="3">
    <source>
        <dbReference type="Proteomes" id="UP000016933"/>
    </source>
</evidence>
<organism evidence="2 3">
    <name type="scientific">Dothistroma septosporum (strain NZE10 / CBS 128990)</name>
    <name type="common">Red band needle blight fungus</name>
    <name type="synonym">Mycosphaerella pini</name>
    <dbReference type="NCBI Taxonomy" id="675120"/>
    <lineage>
        <taxon>Eukaryota</taxon>
        <taxon>Fungi</taxon>
        <taxon>Dikarya</taxon>
        <taxon>Ascomycota</taxon>
        <taxon>Pezizomycotina</taxon>
        <taxon>Dothideomycetes</taxon>
        <taxon>Dothideomycetidae</taxon>
        <taxon>Mycosphaerellales</taxon>
        <taxon>Mycosphaerellaceae</taxon>
        <taxon>Dothistroma</taxon>
    </lineage>
</organism>
<feature type="compositionally biased region" description="Polar residues" evidence="1">
    <location>
        <begin position="140"/>
        <end position="152"/>
    </location>
</feature>
<accession>N1PUE6</accession>
<keyword evidence="3" id="KW-1185">Reference proteome</keyword>
<feature type="region of interest" description="Disordered" evidence="1">
    <location>
        <begin position="1"/>
        <end position="103"/>
    </location>
</feature>
<feature type="region of interest" description="Disordered" evidence="1">
    <location>
        <begin position="140"/>
        <end position="204"/>
    </location>
</feature>
<gene>
    <name evidence="2" type="ORF">DOTSEDRAFT_52015</name>
</gene>
<evidence type="ECO:0000313" key="2">
    <source>
        <dbReference type="EMBL" id="EME46568.1"/>
    </source>
</evidence>
<protein>
    <submittedName>
        <fullName evidence="2">Uncharacterized protein</fullName>
    </submittedName>
</protein>
<proteinExistence type="predicted"/>
<reference evidence="3" key="1">
    <citation type="journal article" date="2012" name="PLoS Genet.">
        <title>The genomes of the fungal plant pathogens Cladosporium fulvum and Dothistroma septosporum reveal adaptation to different hosts and lifestyles but also signatures of common ancestry.</title>
        <authorList>
            <person name="de Wit P.J.G.M."/>
            <person name="van der Burgt A."/>
            <person name="Oekmen B."/>
            <person name="Stergiopoulos I."/>
            <person name="Abd-Elsalam K.A."/>
            <person name="Aerts A.L."/>
            <person name="Bahkali A.H."/>
            <person name="Beenen H.G."/>
            <person name="Chettri P."/>
            <person name="Cox M.P."/>
            <person name="Datema E."/>
            <person name="de Vries R.P."/>
            <person name="Dhillon B."/>
            <person name="Ganley A.R."/>
            <person name="Griffiths S.A."/>
            <person name="Guo Y."/>
            <person name="Hamelin R.C."/>
            <person name="Henrissat B."/>
            <person name="Kabir M.S."/>
            <person name="Jashni M.K."/>
            <person name="Kema G."/>
            <person name="Klaubauf S."/>
            <person name="Lapidus A."/>
            <person name="Levasseur A."/>
            <person name="Lindquist E."/>
            <person name="Mehrabi R."/>
            <person name="Ohm R.A."/>
            <person name="Owen T.J."/>
            <person name="Salamov A."/>
            <person name="Schwelm A."/>
            <person name="Schijlen E."/>
            <person name="Sun H."/>
            <person name="van den Burg H.A."/>
            <person name="van Ham R.C.H.J."/>
            <person name="Zhang S."/>
            <person name="Goodwin S.B."/>
            <person name="Grigoriev I.V."/>
            <person name="Collemare J."/>
            <person name="Bradshaw R.E."/>
        </authorList>
    </citation>
    <scope>NUCLEOTIDE SEQUENCE [LARGE SCALE GENOMIC DNA]</scope>
    <source>
        <strain evidence="3">NZE10 / CBS 128990</strain>
    </source>
</reference>
<dbReference type="Proteomes" id="UP000016933">
    <property type="component" value="Unassembled WGS sequence"/>
</dbReference>